<dbReference type="RefSeq" id="WP_130440374.1">
    <property type="nucleotide sequence ID" value="NZ_SHKR01000011.1"/>
</dbReference>
<dbReference type="AlphaFoldDB" id="A0A4V2FYU2"/>
<keyword evidence="2" id="KW-1185">Reference proteome</keyword>
<proteinExistence type="predicted"/>
<comment type="caution">
    <text evidence="1">The sequence shown here is derived from an EMBL/GenBank/DDBJ whole genome shotgun (WGS) entry which is preliminary data.</text>
</comment>
<name>A0A4V2FYU2_9ACTN</name>
<gene>
    <name evidence="1" type="ORF">EV645_1118</name>
</gene>
<reference evidence="1 2" key="1">
    <citation type="journal article" date="2015" name="Stand. Genomic Sci.">
        <title>Genomic Encyclopedia of Bacterial and Archaeal Type Strains, Phase III: the genomes of soil and plant-associated and newly described type strains.</title>
        <authorList>
            <person name="Whitman W.B."/>
            <person name="Woyke T."/>
            <person name="Klenk H.P."/>
            <person name="Zhou Y."/>
            <person name="Lilburn T.G."/>
            <person name="Beck B.J."/>
            <person name="De Vos P."/>
            <person name="Vandamme P."/>
            <person name="Eisen J.A."/>
            <person name="Garrity G."/>
            <person name="Hugenholtz P."/>
            <person name="Kyrpides N.C."/>
        </authorList>
    </citation>
    <scope>NUCLEOTIDE SEQUENCE [LARGE SCALE GENOMIC DNA]</scope>
    <source>
        <strain evidence="1 2">VKM Ac-2540</strain>
    </source>
</reference>
<protein>
    <submittedName>
        <fullName evidence="1">Uncharacterized protein</fullName>
    </submittedName>
</protein>
<sequence length="381" mass="40860">MLLADVAEGMDMSFSDLVRAPKVELPGGARQWVDDSLRLLIDHFGTEPLRRSAVVPGEFVPAGFDGSEAAARELCLLVAERMGIPSGRIRFSFRLEKVVEAGQLLGATLADAFVAQSLPAFRGADPADIAAVRKHSRVLGAAPSDRLAELLVECRVGDAVPDELDGVDVGLLPEIQRFAFLDFLTELVRCREIAAEPDPVRRAELLQRPDRPDPEAAGLESSSAGRWTDLTYCLPGVELLPGHTAVMLGSDVLADPAVLMAAASHELGHQVLMPSDVPGATGVLREPLTDLFAVLHGFGIAHANAALDETTLGTPTVETFGYLGETAVAEALAAYRFRQHRLLRDGPLVPAWHSALDPEPRERFTARLDELIGGPPSVLGW</sequence>
<accession>A0A4V2FYU2</accession>
<evidence type="ECO:0000313" key="1">
    <source>
        <dbReference type="EMBL" id="RZU18916.1"/>
    </source>
</evidence>
<dbReference type="OrthoDB" id="3803364at2"/>
<dbReference type="Proteomes" id="UP000292027">
    <property type="component" value="Unassembled WGS sequence"/>
</dbReference>
<organism evidence="1 2">
    <name type="scientific">Kribbella rubisoli</name>
    <dbReference type="NCBI Taxonomy" id="3075929"/>
    <lineage>
        <taxon>Bacteria</taxon>
        <taxon>Bacillati</taxon>
        <taxon>Actinomycetota</taxon>
        <taxon>Actinomycetes</taxon>
        <taxon>Propionibacteriales</taxon>
        <taxon>Kribbellaceae</taxon>
        <taxon>Kribbella</taxon>
    </lineage>
</organism>
<evidence type="ECO:0000313" key="2">
    <source>
        <dbReference type="Proteomes" id="UP000292027"/>
    </source>
</evidence>
<dbReference type="EMBL" id="SHKR01000011">
    <property type="protein sequence ID" value="RZU18916.1"/>
    <property type="molecule type" value="Genomic_DNA"/>
</dbReference>